<feature type="region of interest" description="Disordered" evidence="1">
    <location>
        <begin position="404"/>
        <end position="463"/>
    </location>
</feature>
<evidence type="ECO:0000313" key="4">
    <source>
        <dbReference type="Proteomes" id="UP000183567"/>
    </source>
</evidence>
<evidence type="ECO:0000256" key="1">
    <source>
        <dbReference type="SAM" id="MobiDB-lite"/>
    </source>
</evidence>
<feature type="region of interest" description="Disordered" evidence="1">
    <location>
        <begin position="247"/>
        <end position="373"/>
    </location>
</feature>
<dbReference type="Proteomes" id="UP000183567">
    <property type="component" value="Unassembled WGS sequence"/>
</dbReference>
<feature type="compositionally biased region" description="Polar residues" evidence="1">
    <location>
        <begin position="445"/>
        <end position="455"/>
    </location>
</feature>
<protein>
    <recommendedName>
        <fullName evidence="5">Mid2 domain-containing protein</fullName>
    </recommendedName>
</protein>
<keyword evidence="2" id="KW-1133">Transmembrane helix</keyword>
<proteinExistence type="predicted"/>
<feature type="compositionally biased region" description="Low complexity" evidence="1">
    <location>
        <begin position="103"/>
        <end position="121"/>
    </location>
</feature>
<feature type="compositionally biased region" description="Low complexity" evidence="1">
    <location>
        <begin position="350"/>
        <end position="360"/>
    </location>
</feature>
<evidence type="ECO:0000256" key="2">
    <source>
        <dbReference type="SAM" id="Phobius"/>
    </source>
</evidence>
<feature type="compositionally biased region" description="Polar residues" evidence="1">
    <location>
        <begin position="321"/>
        <end position="349"/>
    </location>
</feature>
<comment type="caution">
    <text evidence="3">The sequence shown here is derived from an EMBL/GenBank/DDBJ whole genome shotgun (WGS) entry which is preliminary data.</text>
</comment>
<organism evidence="3 4">
    <name type="scientific">Rhizopogon vesiculosus</name>
    <dbReference type="NCBI Taxonomy" id="180088"/>
    <lineage>
        <taxon>Eukaryota</taxon>
        <taxon>Fungi</taxon>
        <taxon>Dikarya</taxon>
        <taxon>Basidiomycota</taxon>
        <taxon>Agaricomycotina</taxon>
        <taxon>Agaricomycetes</taxon>
        <taxon>Agaricomycetidae</taxon>
        <taxon>Boletales</taxon>
        <taxon>Suillineae</taxon>
        <taxon>Rhizopogonaceae</taxon>
        <taxon>Rhizopogon</taxon>
    </lineage>
</organism>
<name>A0A1J8Q5V8_9AGAM</name>
<feature type="region of interest" description="Disordered" evidence="1">
    <location>
        <begin position="99"/>
        <end position="121"/>
    </location>
</feature>
<dbReference type="OrthoDB" id="3263215at2759"/>
<accession>A0A1J8Q5V8</accession>
<sequence length="463" mass="47790">MSCVSSPTATEYTTITTYTTSTSLSQSVGSNQASVTTIVQQTCAATGTLSGSNTGCVSSTDVTLVSTIGGGGGSTAQVPVIVTVSVTETQPTNTLYATCSDGSTQSQNTPSTTSQATPSSTALSVTTSILVESTPPPSIISQETSTTLSNGDVVATTIITTSTLPPSSVYVPSVIASPTPTSSQSGSGTNVAPIVGGVIGGFVGLILIVTALWYFCRKRTSWDDIFDREDPHDEEFDHPIAVRRERDRNRLDLGAEPKPYQYGLVGHVTPPPGSGSSSSTHQPPPFHRPSFTTSMASEHSRNTSITPLLGAGSAPEKAPRPSTTGSVQAAAQLTQRQPSATSQSSTVPRTLSLASTSSSAPLIDGSVPPSLSSRVEELGSLDALNRTGSPVPVIDRRVLQIINDLPQSPPQSPVPSVAPASPRRTKGPAPRQPTGVVQHRDAGQAPSNLRGTTSSEPPPYSRE</sequence>
<keyword evidence="2" id="KW-0812">Transmembrane</keyword>
<evidence type="ECO:0000313" key="3">
    <source>
        <dbReference type="EMBL" id="OJA17046.1"/>
    </source>
</evidence>
<keyword evidence="4" id="KW-1185">Reference proteome</keyword>
<feature type="compositionally biased region" description="Polar residues" evidence="1">
    <location>
        <begin position="290"/>
        <end position="306"/>
    </location>
</feature>
<dbReference type="EMBL" id="LVVM01002216">
    <property type="protein sequence ID" value="OJA17046.1"/>
    <property type="molecule type" value="Genomic_DNA"/>
</dbReference>
<keyword evidence="2" id="KW-0472">Membrane</keyword>
<gene>
    <name evidence="3" type="ORF">AZE42_03566</name>
</gene>
<reference evidence="3 4" key="1">
    <citation type="submission" date="2016-03" db="EMBL/GenBank/DDBJ databases">
        <title>Comparative genomics of the ectomycorrhizal sister species Rhizopogon vinicolor and Rhizopogon vesiculosus (Basidiomycota: Boletales) reveals a divergence of the mating type B locus.</title>
        <authorList>
            <person name="Mujic A.B."/>
            <person name="Kuo A."/>
            <person name="Tritt A."/>
            <person name="Lipzen A."/>
            <person name="Chen C."/>
            <person name="Johnson J."/>
            <person name="Sharma A."/>
            <person name="Barry K."/>
            <person name="Grigoriev I.V."/>
            <person name="Spatafora J.W."/>
        </authorList>
    </citation>
    <scope>NUCLEOTIDE SEQUENCE [LARGE SCALE GENOMIC DNA]</scope>
    <source>
        <strain evidence="3 4">AM-OR11-056</strain>
    </source>
</reference>
<feature type="transmembrane region" description="Helical" evidence="2">
    <location>
        <begin position="191"/>
        <end position="215"/>
    </location>
</feature>
<dbReference type="AlphaFoldDB" id="A0A1J8Q5V8"/>
<evidence type="ECO:0008006" key="5">
    <source>
        <dbReference type="Google" id="ProtNLM"/>
    </source>
</evidence>